<feature type="region of interest" description="Disordered" evidence="3">
    <location>
        <begin position="482"/>
        <end position="516"/>
    </location>
</feature>
<keyword evidence="2" id="KW-0539">Nucleus</keyword>
<feature type="compositionally biased region" description="Basic and acidic residues" evidence="3">
    <location>
        <begin position="264"/>
        <end position="273"/>
    </location>
</feature>
<feature type="compositionally biased region" description="Basic residues" evidence="3">
    <location>
        <begin position="219"/>
        <end position="233"/>
    </location>
</feature>
<evidence type="ECO:0000256" key="2">
    <source>
        <dbReference type="ARBA" id="ARBA00023242"/>
    </source>
</evidence>
<dbReference type="EMBL" id="CAJPDS010000063">
    <property type="protein sequence ID" value="CAF9932377.1"/>
    <property type="molecule type" value="Genomic_DNA"/>
</dbReference>
<evidence type="ECO:0000313" key="5">
    <source>
        <dbReference type="Proteomes" id="UP000664521"/>
    </source>
</evidence>
<feature type="compositionally biased region" description="Polar residues" evidence="3">
    <location>
        <begin position="450"/>
        <end position="459"/>
    </location>
</feature>
<feature type="compositionally biased region" description="Low complexity" evidence="3">
    <location>
        <begin position="236"/>
        <end position="248"/>
    </location>
</feature>
<proteinExistence type="predicted"/>
<feature type="compositionally biased region" description="Basic and acidic residues" evidence="3">
    <location>
        <begin position="699"/>
        <end position="715"/>
    </location>
</feature>
<feature type="compositionally biased region" description="Acidic residues" evidence="3">
    <location>
        <begin position="844"/>
        <end position="862"/>
    </location>
</feature>
<feature type="compositionally biased region" description="Low complexity" evidence="3">
    <location>
        <begin position="432"/>
        <end position="441"/>
    </location>
</feature>
<feature type="compositionally biased region" description="Basic and acidic residues" evidence="3">
    <location>
        <begin position="538"/>
        <end position="556"/>
    </location>
</feature>
<gene>
    <name evidence="4" type="ORF">HETSPECPRED_008343</name>
</gene>
<feature type="region of interest" description="Disordered" evidence="3">
    <location>
        <begin position="1"/>
        <end position="465"/>
    </location>
</feature>
<feature type="compositionally biased region" description="Basic and acidic residues" evidence="3">
    <location>
        <begin position="657"/>
        <end position="670"/>
    </location>
</feature>
<feature type="compositionally biased region" description="Basic and acidic residues" evidence="3">
    <location>
        <begin position="750"/>
        <end position="771"/>
    </location>
</feature>
<accession>A0A8H3ILF6</accession>
<name>A0A8H3ILF6_9LECA</name>
<feature type="compositionally biased region" description="Polar residues" evidence="3">
    <location>
        <begin position="381"/>
        <end position="431"/>
    </location>
</feature>
<dbReference type="OrthoDB" id="3946221at2759"/>
<feature type="compositionally biased region" description="Polar residues" evidence="3">
    <location>
        <begin position="639"/>
        <end position="650"/>
    </location>
</feature>
<evidence type="ECO:0000256" key="3">
    <source>
        <dbReference type="SAM" id="MobiDB-lite"/>
    </source>
</evidence>
<feature type="compositionally biased region" description="Basic residues" evidence="3">
    <location>
        <begin position="174"/>
        <end position="183"/>
    </location>
</feature>
<dbReference type="PRINTS" id="PR00929">
    <property type="entry name" value="ATHOOK"/>
</dbReference>
<feature type="compositionally biased region" description="Low complexity" evidence="3">
    <location>
        <begin position="493"/>
        <end position="513"/>
    </location>
</feature>
<comment type="caution">
    <text evidence="4">The sequence shown here is derived from an EMBL/GenBank/DDBJ whole genome shotgun (WGS) entry which is preliminary data.</text>
</comment>
<feature type="compositionally biased region" description="Polar residues" evidence="3">
    <location>
        <begin position="776"/>
        <end position="798"/>
    </location>
</feature>
<keyword evidence="5" id="KW-1185">Reference proteome</keyword>
<dbReference type="InterPro" id="IPR000637">
    <property type="entry name" value="HMGI/Y_DNA-bd_CS"/>
</dbReference>
<evidence type="ECO:0000313" key="4">
    <source>
        <dbReference type="EMBL" id="CAF9932377.1"/>
    </source>
</evidence>
<dbReference type="GO" id="GO:0006355">
    <property type="term" value="P:regulation of DNA-templated transcription"/>
    <property type="evidence" value="ECO:0007669"/>
    <property type="project" value="InterPro"/>
</dbReference>
<dbReference type="PROSITE" id="PS00354">
    <property type="entry name" value="HMGI_Y"/>
    <property type="match status" value="1"/>
</dbReference>
<dbReference type="SMART" id="SM00384">
    <property type="entry name" value="AT_hook"/>
    <property type="match status" value="2"/>
</dbReference>
<feature type="region of interest" description="Disordered" evidence="3">
    <location>
        <begin position="538"/>
        <end position="566"/>
    </location>
</feature>
<sequence length="1155" mass="127108">MALHHDSLLSSPDPLGLSLNSKPTSSPAKSPQKPGTPRKALSESHGNTQAQHFYLNTPSAPHTPSKSSAKSAQDIRSPWRIRVTVEAEPEINMVKSPSKHLAERTTTTSVPLKAADDSSPAAVKRGRGRPRKSLEGPIKRNGTPKPRATGRKKILHGISEQESEDEAAEPLSSPKRRRGRPRKSIGSSAAKPESESFNAEEVAEASQGDESAGLEMRTKSKGRRKAMTPTRKRAAPDTSTPTTPVDDAFSFTGPMTHSSTARSAESEVSAHERRPNKRRSLGKKEETSDDGLLEETHSLDAGHSQIEEQDVSTQQAALAKADENMWRSMIRQDSFSPADETDNVGIGSEENEYNQQETGDDPTDDHQEFDSILESEGFSMVSISSLPSAQQQSGSSESHQANEVLTRSKLISSPQDASASVKPANTSQLRTPSLASSTSSSMPPPPIPSARNQASQLSLPKSADGTPKLVRIVRAGIALQGALSPANSDVQPALSASTSDLTLLSSSSMSSKDSSQHLFDGFGAGTRRELRAGLRLGEELAKRQQRDQDEMKFGEKGEDDVFGQDVEPAYPRLPLTKESHAYSLKMPGAEQKILYPALQNPQLPSPAGSAVGDEDKMSWKADSPMLNEPALSSAERPSGQETPDQPTPLQGTPLEVRWQREREDVIRQIEEANTSQVMVIDSDDEDDAGPEDGDEDDRDIWQEEAKSSKPTHDSSEQIANELLPTEPPKPRRSKLPRTWRRDNPMLYSDEVEHTEQDVVAEPKKEAKKAIEKGQVAKQNLRQKQKSPLPSTPTENVPTASAPARRRVRIDGEHHPVERPGWKPVKGRLQTPAKKTLRNVLAQQYEDEPAENFNDEDEGYSENDQERSTNFASDSSTGLNQSLTDQHDCSVNDDIEEKVDTSVAGEESLESDQSIEYEESLKDEPEIDLTKGTAAVSRTPPGSPPQHLFASLYIPPAPAQPTSTSWLGHLTSYIPTIRTPASTPVPNAESLDPAHWNLHPFPPLYTHLPLDSTHIRVFRPYFEAQMANPDTYPFNPYSPAAKLLNTPLWARNNYGWVRYLSKSDLGLVDKFMEVLRVKGVERRPGLYFTGDQRRIEELDVAKTLFDSWQDGVMHGTCRVEWEIGNRVGNVPRTTIPVTPGKIKGPRRWKKEVFLLP</sequence>
<feature type="compositionally biased region" description="Polar residues" evidence="3">
    <location>
        <begin position="253"/>
        <end position="263"/>
    </location>
</feature>
<feature type="compositionally biased region" description="Polar residues" evidence="3">
    <location>
        <begin position="44"/>
        <end position="71"/>
    </location>
</feature>
<feature type="compositionally biased region" description="Polar residues" evidence="3">
    <location>
        <begin position="867"/>
        <end position="883"/>
    </location>
</feature>
<dbReference type="AlphaFoldDB" id="A0A8H3ILF6"/>
<dbReference type="Proteomes" id="UP000664521">
    <property type="component" value="Unassembled WGS sequence"/>
</dbReference>
<comment type="subcellular location">
    <subcellularLocation>
        <location evidence="1">Nucleus</location>
    </subcellularLocation>
</comment>
<feature type="region of interest" description="Disordered" evidence="3">
    <location>
        <begin position="595"/>
        <end position="886"/>
    </location>
</feature>
<dbReference type="GO" id="GO:0005634">
    <property type="term" value="C:nucleus"/>
    <property type="evidence" value="ECO:0007669"/>
    <property type="project" value="UniProtKB-SubCell"/>
</dbReference>
<feature type="compositionally biased region" description="Low complexity" evidence="3">
    <location>
        <begin position="8"/>
        <end position="19"/>
    </location>
</feature>
<protein>
    <submittedName>
        <fullName evidence="4">Uncharacterized protein</fullName>
    </submittedName>
</protein>
<feature type="compositionally biased region" description="Acidic residues" evidence="3">
    <location>
        <begin position="681"/>
        <end position="698"/>
    </location>
</feature>
<dbReference type="GO" id="GO:0003677">
    <property type="term" value="F:DNA binding"/>
    <property type="evidence" value="ECO:0007669"/>
    <property type="project" value="InterPro"/>
</dbReference>
<evidence type="ECO:0000256" key="1">
    <source>
        <dbReference type="ARBA" id="ARBA00004123"/>
    </source>
</evidence>
<organism evidence="4 5">
    <name type="scientific">Heterodermia speciosa</name>
    <dbReference type="NCBI Taxonomy" id="116794"/>
    <lineage>
        <taxon>Eukaryota</taxon>
        <taxon>Fungi</taxon>
        <taxon>Dikarya</taxon>
        <taxon>Ascomycota</taxon>
        <taxon>Pezizomycotina</taxon>
        <taxon>Lecanoromycetes</taxon>
        <taxon>OSLEUM clade</taxon>
        <taxon>Lecanoromycetidae</taxon>
        <taxon>Caliciales</taxon>
        <taxon>Physciaceae</taxon>
        <taxon>Heterodermia</taxon>
    </lineage>
</organism>
<feature type="compositionally biased region" description="Basic and acidic residues" evidence="3">
    <location>
        <begin position="808"/>
        <end position="820"/>
    </location>
</feature>
<feature type="compositionally biased region" description="Polar residues" evidence="3">
    <location>
        <begin position="20"/>
        <end position="29"/>
    </location>
</feature>
<reference evidence="4" key="1">
    <citation type="submission" date="2021-03" db="EMBL/GenBank/DDBJ databases">
        <authorList>
            <person name="Tagirdzhanova G."/>
        </authorList>
    </citation>
    <scope>NUCLEOTIDE SEQUENCE</scope>
</reference>
<dbReference type="InterPro" id="IPR017956">
    <property type="entry name" value="AT_hook_DNA-bd_motif"/>
</dbReference>